<dbReference type="InterPro" id="IPR018838">
    <property type="entry name" value="ZGRF1-like_N"/>
</dbReference>
<feature type="domain" description="5'-3' DNA helicase ZGRF1-like N-terminal" evidence="2">
    <location>
        <begin position="12"/>
        <end position="100"/>
    </location>
</feature>
<dbReference type="EMBL" id="GG692396">
    <property type="protein sequence ID" value="EER34846.1"/>
    <property type="molecule type" value="Genomic_DNA"/>
</dbReference>
<dbReference type="RefSeq" id="XP_002547401.1">
    <property type="nucleotide sequence ID" value="XM_002547355.1"/>
</dbReference>
<feature type="compositionally biased region" description="Polar residues" evidence="1">
    <location>
        <begin position="215"/>
        <end position="228"/>
    </location>
</feature>
<feature type="compositionally biased region" description="Low complexity" evidence="1">
    <location>
        <begin position="403"/>
        <end position="418"/>
    </location>
</feature>
<evidence type="ECO:0000256" key="1">
    <source>
        <dbReference type="SAM" id="MobiDB-lite"/>
    </source>
</evidence>
<feature type="compositionally biased region" description="Acidic residues" evidence="1">
    <location>
        <begin position="387"/>
        <end position="402"/>
    </location>
</feature>
<dbReference type="HOGENOM" id="CLU_602673_0_0_1"/>
<dbReference type="Proteomes" id="UP000002037">
    <property type="component" value="Unassembled WGS sequence"/>
</dbReference>
<name>C5M776_CANTT</name>
<sequence>MSTSQGTITSIIHEYEILYTARVIQKSKKWNDGKLKFYEFNRKIEIHNESGHLIATDFYKNKPVGVILEKLFFENNEFKLPNANFLIQIQGKLRDFEREVNLRVKNEDSQGSQKNGSLGVNRRATQDLPFSGPRNSVNTIPTPKRRVVNARTLVIKEPPITPSKNPPVKRPLHVTPQIIKVVNQSIDATSSNVQKNMGTSSSTAIPNRKIGLPRTKSTPKPKTNDLLTENVGQFPSVSHKPLLRMDKYVKSQIGDTVSEDHLRSIDQRVAKRSCIRILPKTSTYYQYLFSPTEQEDDNKIHNTSLAPILGSLGTGRDNTQRNNTDIVDNFIDDVDASGQQHSVEEHIEEDEEDDYKIRILDDDDDDDDDVLDEIGDVDVEEEFEVLEKEIDNEEKQEEDIDYEPSSSSNEISEPVEPSQIKALERKIVQAPKDNHEISDSENEISDSTGSPRVQLKQEQPFRISNKTIEDADMVYDLSEIEQDEKFSTMLEEMRKGQKALTHGRNKRRRVSKEYNEAAEFNLSTDSDMEEI</sequence>
<feature type="region of interest" description="Disordered" evidence="1">
    <location>
        <begin position="105"/>
        <end position="141"/>
    </location>
</feature>
<feature type="region of interest" description="Disordered" evidence="1">
    <location>
        <begin position="190"/>
        <end position="228"/>
    </location>
</feature>
<accession>C5M776</accession>
<feature type="compositionally biased region" description="Polar residues" evidence="1">
    <location>
        <begin position="109"/>
        <end position="118"/>
    </location>
</feature>
<proteinExistence type="predicted"/>
<organism evidence="3 4">
    <name type="scientific">Candida tropicalis (strain ATCC MYA-3404 / T1)</name>
    <name type="common">Yeast</name>
    <dbReference type="NCBI Taxonomy" id="294747"/>
    <lineage>
        <taxon>Eukaryota</taxon>
        <taxon>Fungi</taxon>
        <taxon>Dikarya</taxon>
        <taxon>Ascomycota</taxon>
        <taxon>Saccharomycotina</taxon>
        <taxon>Pichiomycetes</taxon>
        <taxon>Debaryomycetaceae</taxon>
        <taxon>Candida/Lodderomyces clade</taxon>
        <taxon>Candida</taxon>
    </lineage>
</organism>
<dbReference type="eggNOG" id="ENOG502RWAC">
    <property type="taxonomic scope" value="Eukaryota"/>
</dbReference>
<dbReference type="STRING" id="294747.C5M776"/>
<dbReference type="GeneID" id="8301527"/>
<feature type="compositionally biased region" description="Basic and acidic residues" evidence="1">
    <location>
        <begin position="422"/>
        <end position="438"/>
    </location>
</feature>
<dbReference type="Pfam" id="PF10382">
    <property type="entry name" value="ZGRF1-like_N"/>
    <property type="match status" value="1"/>
</dbReference>
<evidence type="ECO:0000313" key="3">
    <source>
        <dbReference type="EMBL" id="EER34846.1"/>
    </source>
</evidence>
<feature type="compositionally biased region" description="Polar residues" evidence="1">
    <location>
        <begin position="190"/>
        <end position="205"/>
    </location>
</feature>
<evidence type="ECO:0000313" key="4">
    <source>
        <dbReference type="Proteomes" id="UP000002037"/>
    </source>
</evidence>
<feature type="region of interest" description="Disordered" evidence="1">
    <location>
        <begin position="387"/>
        <end position="459"/>
    </location>
</feature>
<dbReference type="AlphaFoldDB" id="C5M776"/>
<dbReference type="OrthoDB" id="6513042at2759"/>
<gene>
    <name evidence="3" type="ORF">CTRG_01708</name>
</gene>
<dbReference type="KEGG" id="ctp:CTRG_01708"/>
<evidence type="ECO:0000259" key="2">
    <source>
        <dbReference type="Pfam" id="PF10382"/>
    </source>
</evidence>
<protein>
    <recommendedName>
        <fullName evidence="2">5'-3' DNA helicase ZGRF1-like N-terminal domain-containing protein</fullName>
    </recommendedName>
</protein>
<keyword evidence="4" id="KW-1185">Reference proteome</keyword>
<reference evidence="3 4" key="1">
    <citation type="journal article" date="2009" name="Nature">
        <title>Evolution of pathogenicity and sexual reproduction in eight Candida genomes.</title>
        <authorList>
            <person name="Butler G."/>
            <person name="Rasmussen M.D."/>
            <person name="Lin M.F."/>
            <person name="Santos M.A."/>
            <person name="Sakthikumar S."/>
            <person name="Munro C.A."/>
            <person name="Rheinbay E."/>
            <person name="Grabherr M."/>
            <person name="Forche A."/>
            <person name="Reedy J.L."/>
            <person name="Agrafioti I."/>
            <person name="Arnaud M.B."/>
            <person name="Bates S."/>
            <person name="Brown A.J."/>
            <person name="Brunke S."/>
            <person name="Costanzo M.C."/>
            <person name="Fitzpatrick D.A."/>
            <person name="de Groot P.W."/>
            <person name="Harris D."/>
            <person name="Hoyer L.L."/>
            <person name="Hube B."/>
            <person name="Klis F.M."/>
            <person name="Kodira C."/>
            <person name="Lennard N."/>
            <person name="Logue M.E."/>
            <person name="Martin R."/>
            <person name="Neiman A.M."/>
            <person name="Nikolaou E."/>
            <person name="Quail M.A."/>
            <person name="Quinn J."/>
            <person name="Santos M.C."/>
            <person name="Schmitzberger F.F."/>
            <person name="Sherlock G."/>
            <person name="Shah P."/>
            <person name="Silverstein K.A."/>
            <person name="Skrzypek M.S."/>
            <person name="Soll D."/>
            <person name="Staggs R."/>
            <person name="Stansfield I."/>
            <person name="Stumpf M.P."/>
            <person name="Sudbery P.E."/>
            <person name="Srikantha T."/>
            <person name="Zeng Q."/>
            <person name="Berman J."/>
            <person name="Berriman M."/>
            <person name="Heitman J."/>
            <person name="Gow N.A."/>
            <person name="Lorenz M.C."/>
            <person name="Birren B.W."/>
            <person name="Kellis M."/>
            <person name="Cuomo C.A."/>
        </authorList>
    </citation>
    <scope>NUCLEOTIDE SEQUENCE [LARGE SCALE GENOMIC DNA]</scope>
    <source>
        <strain evidence="4">ATCC MYA-3404 / T1</strain>
    </source>
</reference>
<dbReference type="VEuPathDB" id="FungiDB:CTRG_01708"/>